<feature type="non-terminal residue" evidence="16">
    <location>
        <position position="1314"/>
    </location>
</feature>
<feature type="compositionally biased region" description="Polar residues" evidence="13">
    <location>
        <begin position="1099"/>
        <end position="1110"/>
    </location>
</feature>
<feature type="compositionally biased region" description="Polar residues" evidence="13">
    <location>
        <begin position="679"/>
        <end position="702"/>
    </location>
</feature>
<feature type="region of interest" description="Disordered" evidence="13">
    <location>
        <begin position="1075"/>
        <end position="1182"/>
    </location>
</feature>
<keyword evidence="2 11" id="KW-0813">Transport</keyword>
<feature type="region of interest" description="Disordered" evidence="13">
    <location>
        <begin position="507"/>
        <end position="793"/>
    </location>
</feature>
<evidence type="ECO:0000256" key="6">
    <source>
        <dbReference type="ARBA" id="ARBA00022958"/>
    </source>
</evidence>
<feature type="compositionally biased region" description="Basic residues" evidence="13">
    <location>
        <begin position="703"/>
        <end position="713"/>
    </location>
</feature>
<comment type="subcellular location">
    <subcellularLocation>
        <location evidence="1">Membrane</location>
        <topology evidence="1">Multi-pass membrane protein</topology>
    </subcellularLocation>
</comment>
<sequence>METSIEREIDFILPLEKTYAARSIFQSYFQQSRAESGVVISHALIALSYLVLYAVETFNSYDVLTIRITLASIGVVLLAYTGFWLWASPLIPREIAGWGIFVSDLIAIVPTFVAAFIPSYDITFEFFIAIRLFTLLHSRFSLWNSRLLGRVISFAALIVMIIIIFGGIFRLIETVIYEAQELNFVDSFYFGTVTVITIGYGDIVPLTTVGKVVVALFIFLTFAVIPFEVSRLSRVADKTKKYGKTSPTTKAPMIVVVGRPSTTQGYGSFLSEFFHSSHGPRPEKVLFISPESPEEDVKNFVKRFRSSGYYKASLRDATEQLSLSNVKAVFFFSANISTDIQLMYNALNMRETTQALLDKKREEERLKEKEEERELRIVLREKRDKERRKRKRHKADLNTLQRWAQEDHEWRQKERARRQKVQEKIDLRDSEQTLQLVPFYGCLFRGDLLPHSKTIGFTSVSSLKEIELMLVAAGCEVEGCVCILQNLMRSFAPSDFVEMRKDIEKGIKQKSKRRDRRKKKKKLRVERRKKKEKKSRIKREKHALEKRITRESREERRVRRQRKKEERRHQMLFEGGPQVIVDDVDLEEAGFDGSEEEEEEEESSYDLSSSSDTDYRSHTDSYSYGGSDEYSEHSFDTQFSLDYDEKHSQDGVPQIASDKRSTDMPSRVPERNGQAPVITDQSVQKSGTQPFAPSENTISSTTSKKHQKRRRRSTGSGTVGGGHHHRRSHDTRITSKGKPTKHGVSADTQPAETQGKKKISVSRQHEASLHDSEDASQSSIKSSTSSQSIREHTQSQLDIWDMYTQIHHRTSFEMRKRGPTLQSRLSEIHKAQRKQFNSQLKKRKRSLRQSSQLSQLSLPLTSSHTFSYPISHHRRNTSIEDFPLLSKKLFEKEAVDGKSKSKITPRSTSTGADRYQHPNSVVTTSRIPIHGSTESNGFLFGPDTGSSQLSPGSNSLLFPSERHGPSRRATTIALPCDMRYDRPSGWSEGAKPQETRKKSPRLALEEIFRLSPPMEHNKSEEEEEEKVGITPDDQRKTVFQHSLPQPVATTTQRSVRSDGDKIILKIPTCDASGKLVGLTRSVDLGSYSSSSKTQKISEDQSPPVENTSPHLSDFVSPISKPSKSTASLLEGYNEKSSTHNGTSHRHHGASKEPISTSVPSSHHSHHRLKIPHTRTPKLSDLSIGSEHAELESLEQSLAMSILSLADKDQRFFDKEAGRFTGRLEVHQKDRRERERRRKQRHIDKINRRAEMRRAQRMKAADSKILQPTTVASHPPPSSSMFSAKSAGLGPSPSNLHSALPPGSGSVTVTKKHTR</sequence>
<dbReference type="Pfam" id="PF07885">
    <property type="entry name" value="Ion_trans_2"/>
    <property type="match status" value="1"/>
</dbReference>
<keyword evidence="5" id="KW-0631">Potassium channel</keyword>
<keyword evidence="6" id="KW-0630">Potassium</keyword>
<feature type="transmembrane region" description="Helical" evidence="14">
    <location>
        <begin position="98"/>
        <end position="117"/>
    </location>
</feature>
<feature type="compositionally biased region" description="Basic and acidic residues" evidence="13">
    <location>
        <begin position="763"/>
        <end position="773"/>
    </location>
</feature>
<dbReference type="GO" id="GO:0034220">
    <property type="term" value="P:monoatomic ion transmembrane transport"/>
    <property type="evidence" value="ECO:0007669"/>
    <property type="project" value="UniProtKB-KW"/>
</dbReference>
<dbReference type="Gene3D" id="1.10.287.70">
    <property type="match status" value="1"/>
</dbReference>
<organism evidence="16 17">
    <name type="scientific">Aduncisulcus paluster</name>
    <dbReference type="NCBI Taxonomy" id="2918883"/>
    <lineage>
        <taxon>Eukaryota</taxon>
        <taxon>Metamonada</taxon>
        <taxon>Carpediemonas-like organisms</taxon>
        <taxon>Aduncisulcus</taxon>
    </lineage>
</organism>
<comment type="similarity">
    <text evidence="11">Belongs to the two pore domain potassium channel (TC 1.A.1.8) family.</text>
</comment>
<evidence type="ECO:0000256" key="9">
    <source>
        <dbReference type="ARBA" id="ARBA00023136"/>
    </source>
</evidence>
<feature type="compositionally biased region" description="Basic residues" evidence="13">
    <location>
        <begin position="1162"/>
        <end position="1175"/>
    </location>
</feature>
<evidence type="ECO:0000256" key="1">
    <source>
        <dbReference type="ARBA" id="ARBA00004141"/>
    </source>
</evidence>
<accession>A0ABQ5JRQ8</accession>
<feature type="region of interest" description="Disordered" evidence="13">
    <location>
        <begin position="830"/>
        <end position="854"/>
    </location>
</feature>
<keyword evidence="4 11" id="KW-0812">Transmembrane</keyword>
<keyword evidence="8 11" id="KW-0406">Ion transport</keyword>
<evidence type="ECO:0000256" key="12">
    <source>
        <dbReference type="SAM" id="Coils"/>
    </source>
</evidence>
<dbReference type="InterPro" id="IPR003280">
    <property type="entry name" value="2pore_dom_K_chnl"/>
</dbReference>
<name>A0ABQ5JRQ8_9EUKA</name>
<dbReference type="InterPro" id="IPR047871">
    <property type="entry name" value="K_chnl_Slo-like"/>
</dbReference>
<feature type="transmembrane region" description="Helical" evidence="14">
    <location>
        <begin position="66"/>
        <end position="86"/>
    </location>
</feature>
<keyword evidence="9 14" id="KW-0472">Membrane</keyword>
<evidence type="ECO:0000256" key="3">
    <source>
        <dbReference type="ARBA" id="ARBA00022538"/>
    </source>
</evidence>
<proteinExistence type="inferred from homology"/>
<gene>
    <name evidence="16" type="ORF">ADUPG1_010186</name>
</gene>
<feature type="region of interest" description="Disordered" evidence="13">
    <location>
        <begin position="1014"/>
        <end position="1060"/>
    </location>
</feature>
<comment type="caution">
    <text evidence="16">The sequence shown here is derived from an EMBL/GenBank/DDBJ whole genome shotgun (WGS) entry which is preliminary data.</text>
</comment>
<evidence type="ECO:0000256" key="10">
    <source>
        <dbReference type="ARBA" id="ARBA00023303"/>
    </source>
</evidence>
<feature type="region of interest" description="Disordered" evidence="13">
    <location>
        <begin position="895"/>
        <end position="916"/>
    </location>
</feature>
<feature type="compositionally biased region" description="Basic residues" evidence="13">
    <location>
        <begin position="508"/>
        <end position="541"/>
    </location>
</feature>
<keyword evidence="7 14" id="KW-1133">Transmembrane helix</keyword>
<dbReference type="PANTHER" id="PTHR10027">
    <property type="entry name" value="CALCIUM-ACTIVATED POTASSIUM CHANNEL ALPHA CHAIN"/>
    <property type="match status" value="1"/>
</dbReference>
<evidence type="ECO:0000256" key="14">
    <source>
        <dbReference type="SAM" id="Phobius"/>
    </source>
</evidence>
<keyword evidence="3" id="KW-0633">Potassium transport</keyword>
<feature type="transmembrane region" description="Helical" evidence="14">
    <location>
        <begin position="154"/>
        <end position="172"/>
    </location>
</feature>
<dbReference type="PRINTS" id="PR01333">
    <property type="entry name" value="2POREKCHANEL"/>
</dbReference>
<dbReference type="Proteomes" id="UP001057375">
    <property type="component" value="Unassembled WGS sequence"/>
</dbReference>
<feature type="compositionally biased region" description="Basic and acidic residues" evidence="13">
    <location>
        <begin position="542"/>
        <end position="571"/>
    </location>
</feature>
<feature type="coiled-coil region" evidence="12">
    <location>
        <begin position="349"/>
        <end position="388"/>
    </location>
</feature>
<feature type="transmembrane region" description="Helical" evidence="14">
    <location>
        <begin position="36"/>
        <end position="54"/>
    </location>
</feature>
<feature type="domain" description="Potassium channel" evidence="15">
    <location>
        <begin position="158"/>
        <end position="234"/>
    </location>
</feature>
<evidence type="ECO:0000256" key="4">
    <source>
        <dbReference type="ARBA" id="ARBA00022692"/>
    </source>
</evidence>
<feature type="compositionally biased region" description="Low complexity" evidence="13">
    <location>
        <begin position="776"/>
        <end position="788"/>
    </location>
</feature>
<evidence type="ECO:0000256" key="5">
    <source>
        <dbReference type="ARBA" id="ARBA00022826"/>
    </source>
</evidence>
<evidence type="ECO:0000256" key="2">
    <source>
        <dbReference type="ARBA" id="ARBA00022448"/>
    </source>
</evidence>
<reference evidence="16" key="1">
    <citation type="submission" date="2022-03" db="EMBL/GenBank/DDBJ databases">
        <title>Draft genome sequence of Aduncisulcus paluster, a free-living microaerophilic Fornicata.</title>
        <authorList>
            <person name="Yuyama I."/>
            <person name="Kume K."/>
            <person name="Tamura T."/>
            <person name="Inagaki Y."/>
            <person name="Hashimoto T."/>
        </authorList>
    </citation>
    <scope>NUCLEOTIDE SEQUENCE</scope>
    <source>
        <strain evidence="16">NY0171</strain>
    </source>
</reference>
<dbReference type="SUPFAM" id="SSF81324">
    <property type="entry name" value="Voltage-gated potassium channels"/>
    <property type="match status" value="1"/>
</dbReference>
<evidence type="ECO:0000313" key="16">
    <source>
        <dbReference type="EMBL" id="GKT13108.1"/>
    </source>
</evidence>
<feature type="transmembrane region" description="Helical" evidence="14">
    <location>
        <begin position="208"/>
        <end position="227"/>
    </location>
</feature>
<keyword evidence="12" id="KW-0175">Coiled coil</keyword>
<feature type="compositionally biased region" description="Acidic residues" evidence="13">
    <location>
        <begin position="582"/>
        <end position="604"/>
    </location>
</feature>
<keyword evidence="17" id="KW-1185">Reference proteome</keyword>
<dbReference type="PANTHER" id="PTHR10027:SF10">
    <property type="entry name" value="SLOWPOKE 2, ISOFORM D"/>
    <property type="match status" value="1"/>
</dbReference>
<feature type="compositionally biased region" description="Polar residues" evidence="13">
    <location>
        <begin position="902"/>
        <end position="916"/>
    </location>
</feature>
<evidence type="ECO:0000256" key="11">
    <source>
        <dbReference type="RuleBase" id="RU003857"/>
    </source>
</evidence>
<keyword evidence="10 11" id="KW-0407">Ion channel</keyword>
<evidence type="ECO:0000256" key="7">
    <source>
        <dbReference type="ARBA" id="ARBA00022989"/>
    </source>
</evidence>
<evidence type="ECO:0000259" key="15">
    <source>
        <dbReference type="Pfam" id="PF07885"/>
    </source>
</evidence>
<evidence type="ECO:0000256" key="13">
    <source>
        <dbReference type="SAM" id="MobiDB-lite"/>
    </source>
</evidence>
<evidence type="ECO:0000313" key="17">
    <source>
        <dbReference type="Proteomes" id="UP001057375"/>
    </source>
</evidence>
<evidence type="ECO:0000256" key="8">
    <source>
        <dbReference type="ARBA" id="ARBA00023065"/>
    </source>
</evidence>
<dbReference type="EMBL" id="BQXS01011474">
    <property type="protein sequence ID" value="GKT13108.1"/>
    <property type="molecule type" value="Genomic_DNA"/>
</dbReference>
<feature type="region of interest" description="Disordered" evidence="13">
    <location>
        <begin position="1257"/>
        <end position="1314"/>
    </location>
</feature>
<dbReference type="InterPro" id="IPR013099">
    <property type="entry name" value="K_chnl_dom"/>
</dbReference>
<feature type="compositionally biased region" description="Polar residues" evidence="13">
    <location>
        <begin position="1037"/>
        <end position="1054"/>
    </location>
</feature>
<protein>
    <submittedName>
        <fullName evidence="16">Two pore domain potassium channel like protein</fullName>
    </submittedName>
</protein>